<evidence type="ECO:0000259" key="7">
    <source>
        <dbReference type="Pfam" id="PF00248"/>
    </source>
</evidence>
<reference evidence="8 9" key="1">
    <citation type="submission" date="2017-10" db="EMBL/GenBank/DDBJ databases">
        <title>Sequencing the genomes of 1000 actinobacteria strains.</title>
        <authorList>
            <person name="Klenk H.-P."/>
        </authorList>
    </citation>
    <scope>NUCLEOTIDE SEQUENCE [LARGE SCALE GENOMIC DNA]</scope>
    <source>
        <strain evidence="8 9">DSM 21838</strain>
    </source>
</reference>
<dbReference type="PRINTS" id="PR00069">
    <property type="entry name" value="ALDKETRDTASE"/>
</dbReference>
<dbReference type="SUPFAM" id="SSF51430">
    <property type="entry name" value="NAD(P)-linked oxidoreductase"/>
    <property type="match status" value="1"/>
</dbReference>
<dbReference type="PIRSF" id="PIRSF000097">
    <property type="entry name" value="AKR"/>
    <property type="match status" value="1"/>
</dbReference>
<feature type="active site" description="Proton donor" evidence="4">
    <location>
        <position position="54"/>
    </location>
</feature>
<feature type="domain" description="NADP-dependent oxidoreductase" evidence="7">
    <location>
        <begin position="21"/>
        <end position="259"/>
    </location>
</feature>
<name>A0A2A9EP61_9MICO</name>
<comment type="caution">
    <text evidence="8">The sequence shown here is derived from an EMBL/GenBank/DDBJ whole genome shotgun (WGS) entry which is preliminary data.</text>
</comment>
<evidence type="ECO:0000256" key="3">
    <source>
        <dbReference type="ARBA" id="ARBA00023002"/>
    </source>
</evidence>
<accession>A0A2A9EP61</accession>
<keyword evidence="9" id="KW-1185">Reference proteome</keyword>
<organism evidence="8 9">
    <name type="scientific">Georgenia soli</name>
    <dbReference type="NCBI Taxonomy" id="638953"/>
    <lineage>
        <taxon>Bacteria</taxon>
        <taxon>Bacillati</taxon>
        <taxon>Actinomycetota</taxon>
        <taxon>Actinomycetes</taxon>
        <taxon>Micrococcales</taxon>
        <taxon>Bogoriellaceae</taxon>
        <taxon>Georgenia</taxon>
    </lineage>
</organism>
<dbReference type="PROSITE" id="PS00798">
    <property type="entry name" value="ALDOKETO_REDUCTASE_1"/>
    <property type="match status" value="1"/>
</dbReference>
<keyword evidence="2" id="KW-0521">NADP</keyword>
<dbReference type="RefSeq" id="WP_245862648.1">
    <property type="nucleotide sequence ID" value="NZ_PDJI01000004.1"/>
</dbReference>
<dbReference type="Proteomes" id="UP000222106">
    <property type="component" value="Unassembled WGS sequence"/>
</dbReference>
<dbReference type="GO" id="GO:1990002">
    <property type="term" value="F:methylglyoxal reductase (NADPH) (acetol producing) activity"/>
    <property type="evidence" value="ECO:0007669"/>
    <property type="project" value="TreeGrafter"/>
</dbReference>
<feature type="site" description="Lowers pKa of active site Tyr" evidence="6">
    <location>
        <position position="78"/>
    </location>
</feature>
<dbReference type="GO" id="GO:0051596">
    <property type="term" value="P:methylglyoxal catabolic process"/>
    <property type="evidence" value="ECO:0007669"/>
    <property type="project" value="TreeGrafter"/>
</dbReference>
<proteinExistence type="inferred from homology"/>
<dbReference type="PANTHER" id="PTHR43827:SF3">
    <property type="entry name" value="NADP-DEPENDENT OXIDOREDUCTASE DOMAIN-CONTAINING PROTEIN"/>
    <property type="match status" value="1"/>
</dbReference>
<protein>
    <submittedName>
        <fullName evidence="8">Diketogulonate reductase-like aldo/keto reductase</fullName>
    </submittedName>
</protein>
<dbReference type="Pfam" id="PF00248">
    <property type="entry name" value="Aldo_ket_red"/>
    <property type="match status" value="1"/>
</dbReference>
<dbReference type="AlphaFoldDB" id="A0A2A9EP61"/>
<dbReference type="CDD" id="cd19071">
    <property type="entry name" value="AKR_AKR1-5-like"/>
    <property type="match status" value="1"/>
</dbReference>
<evidence type="ECO:0000256" key="2">
    <source>
        <dbReference type="ARBA" id="ARBA00022857"/>
    </source>
</evidence>
<dbReference type="PANTHER" id="PTHR43827">
    <property type="entry name" value="2,5-DIKETO-D-GLUCONIC ACID REDUCTASE"/>
    <property type="match status" value="1"/>
</dbReference>
<evidence type="ECO:0000313" key="9">
    <source>
        <dbReference type="Proteomes" id="UP000222106"/>
    </source>
</evidence>
<evidence type="ECO:0000256" key="5">
    <source>
        <dbReference type="PIRSR" id="PIRSR000097-2"/>
    </source>
</evidence>
<dbReference type="InterPro" id="IPR018170">
    <property type="entry name" value="Aldo/ket_reductase_CS"/>
</dbReference>
<gene>
    <name evidence="8" type="ORF">ATJ97_3288</name>
</gene>
<comment type="similarity">
    <text evidence="1">Belongs to the aldo/keto reductase family.</text>
</comment>
<dbReference type="InterPro" id="IPR036812">
    <property type="entry name" value="NAD(P)_OxRdtase_dom_sf"/>
</dbReference>
<keyword evidence="3" id="KW-0560">Oxidoreductase</keyword>
<evidence type="ECO:0000313" key="8">
    <source>
        <dbReference type="EMBL" id="PFG40754.1"/>
    </source>
</evidence>
<evidence type="ECO:0000256" key="6">
    <source>
        <dbReference type="PIRSR" id="PIRSR000097-3"/>
    </source>
</evidence>
<evidence type="ECO:0000256" key="1">
    <source>
        <dbReference type="ARBA" id="ARBA00007905"/>
    </source>
</evidence>
<dbReference type="InterPro" id="IPR023210">
    <property type="entry name" value="NADP_OxRdtase_dom"/>
</dbReference>
<evidence type="ECO:0000256" key="4">
    <source>
        <dbReference type="PIRSR" id="PIRSR000097-1"/>
    </source>
</evidence>
<sequence>MSAVPTAPIAARDGSATIPLLGLGTWQARGDEVYRAVRTALDLGYRHVDTATMYGNEADIGRALADSGVRDEVFVTTKCPPDRLGREDETLEESLRQLGLERVDLWLVHWPPHGESGSLRMWERLVAAREAGRAASIGVSNYSPELIDELTQATGVTPAIDQIPWSPSDHDPALVAELERRGVLLEGYSAFKRTDMADPVLDRVARAHGATPQQVVLAWHLRRGFVVIPKSVRRERLEANLAAVDLRLTDDEVSAIDALGR</sequence>
<dbReference type="InterPro" id="IPR020471">
    <property type="entry name" value="AKR"/>
</dbReference>
<dbReference type="Gene3D" id="3.20.20.100">
    <property type="entry name" value="NADP-dependent oxidoreductase domain"/>
    <property type="match status" value="1"/>
</dbReference>
<dbReference type="EMBL" id="PDJI01000004">
    <property type="protein sequence ID" value="PFG40754.1"/>
    <property type="molecule type" value="Genomic_DNA"/>
</dbReference>
<feature type="binding site" evidence="5">
    <location>
        <position position="109"/>
    </location>
    <ligand>
        <name>substrate</name>
    </ligand>
</feature>